<organism evidence="1 2">
    <name type="scientific">Sclerotinia trifoliorum</name>
    <dbReference type="NCBI Taxonomy" id="28548"/>
    <lineage>
        <taxon>Eukaryota</taxon>
        <taxon>Fungi</taxon>
        <taxon>Dikarya</taxon>
        <taxon>Ascomycota</taxon>
        <taxon>Pezizomycotina</taxon>
        <taxon>Leotiomycetes</taxon>
        <taxon>Helotiales</taxon>
        <taxon>Sclerotiniaceae</taxon>
        <taxon>Sclerotinia</taxon>
    </lineage>
</organism>
<name>A0A8H2VVC8_9HELO</name>
<comment type="caution">
    <text evidence="1">The sequence shown here is derived from an EMBL/GenBank/DDBJ whole genome shotgun (WGS) entry which is preliminary data.</text>
</comment>
<gene>
    <name evidence="1" type="ORF">SCLTRI_LOCUS4683</name>
</gene>
<protein>
    <submittedName>
        <fullName evidence="1">346a348f-7c3b-4574-9a49-1bac7a82f504-CDS</fullName>
    </submittedName>
</protein>
<dbReference type="EMBL" id="CAJHIA010000013">
    <property type="protein sequence ID" value="CAD6444891.1"/>
    <property type="molecule type" value="Genomic_DNA"/>
</dbReference>
<proteinExistence type="predicted"/>
<sequence length="825" mass="95086">MRPALQRLISRYSSLNFLQYLVRATHTPLSTEIRYDSVGGNCNRNYASLSIGFDAAGQHGTQFDSSDSAKPAIRHVISKRASNGPRTIVPHADTESMTTKEYKRWKDYFTPHELEYESRVSKTPQEDGVRLVDSPVYEKDMELWAVLLVYRRRIYGIEGVRIIWEAIRTREIQLPVEGMASWTLWGAFVDLGLHDETVLENIIQYADNLFQQTGQRWNGLYMRLMYHLLMNGRGAEAFQWHRKLMARHPPHAKAFEKLCFKVITLKGDTEALRKIYEASKFHVSYSSIMVPFYHQGEYASAYKWHFSLFQKKDFPKSARPTEDLIRHLTKFKSPLALRVARSLVHLGLALPPALEHELKDTRSISREMMNLIHGEVFHIKPKKYDDELGARWLATTWVPLDVSIQSIHALGVREIGPLSFQSIALRDPNSKAIIKRLQQLSELGISPGQSKFVKAVETFAREGNHEMLNALLNNDQHPAALDDWILQEKLLASYAARGQLTEFKRTMAIRLVGSRSPDFDVYNIHLRICVIRHHWDAVLKTLSEMRMNRVPAKPASISCILRQLLRPRRRGRRPVTDRRHNKFDDVTMVIKILTGIMTSGSSVPVHHWTEIIRRLGMLGREKDLHNLCMFLASWYGSKNHDLLPGANYLRIRDRTQVSDDFISPGHQQHPLKRLFPSSLQRAIVEWGFKRALISPPPNVPGLASMDKKITYNITNGILLLRELHHVGVEIKPNAIRRAVVDRLIVLYGPGRSTVKANRRARILNPMSLEEMLDEINACLPGTKMFSGPDAAKYIRHRANVRFLRIKRWRMKRDARWRLTGRLLPL</sequence>
<dbReference type="AlphaFoldDB" id="A0A8H2VVC8"/>
<dbReference type="OrthoDB" id="5366531at2759"/>
<accession>A0A8H2VVC8</accession>
<dbReference type="Proteomes" id="UP000624404">
    <property type="component" value="Unassembled WGS sequence"/>
</dbReference>
<reference evidence="1" key="1">
    <citation type="submission" date="2020-10" db="EMBL/GenBank/DDBJ databases">
        <authorList>
            <person name="Kusch S."/>
        </authorList>
    </citation>
    <scope>NUCLEOTIDE SEQUENCE</scope>
    <source>
        <strain evidence="1">SwB9</strain>
    </source>
</reference>
<keyword evidence="2" id="KW-1185">Reference proteome</keyword>
<evidence type="ECO:0000313" key="2">
    <source>
        <dbReference type="Proteomes" id="UP000624404"/>
    </source>
</evidence>
<evidence type="ECO:0000313" key="1">
    <source>
        <dbReference type="EMBL" id="CAD6444891.1"/>
    </source>
</evidence>